<evidence type="ECO:0008006" key="4">
    <source>
        <dbReference type="Google" id="ProtNLM"/>
    </source>
</evidence>
<dbReference type="Gramene" id="TraesSYM1D03G00496090.1">
    <property type="protein sequence ID" value="TraesSYM1D03G00496090.1"/>
    <property type="gene ID" value="TraesSYM1D03G00496090"/>
</dbReference>
<name>A0A3B5ZVI3_WHEAT</name>
<dbReference type="Gramene" id="TraesLDM1D03G00491950.1">
    <property type="protein sequence ID" value="TraesLDM1D03G00491950.1"/>
    <property type="gene ID" value="TraesLDM1D03G00491950"/>
</dbReference>
<dbReference type="SMR" id="A0A3B5ZVI3"/>
<dbReference type="Gramene" id="TraesJAG1D03G00488890.1">
    <property type="protein sequence ID" value="TraesJAG1D03G00488890.1"/>
    <property type="gene ID" value="TraesJAG1D03G00488890"/>
</dbReference>
<dbReference type="FunFam" id="3.40.50.300:FF:001503">
    <property type="entry name" value="Replication factor C subunit 3"/>
    <property type="match status" value="1"/>
</dbReference>
<dbReference type="Gramene" id="TraesCS1D03G0500700.1">
    <property type="protein sequence ID" value="TraesCS1D03G0500700.1.CDS"/>
    <property type="gene ID" value="TraesCS1D03G0500700"/>
</dbReference>
<dbReference type="GO" id="GO:0006261">
    <property type="term" value="P:DNA-templated DNA replication"/>
    <property type="evidence" value="ECO:0000318"/>
    <property type="project" value="GO_Central"/>
</dbReference>
<accession>A0A3B5ZVI3</accession>
<dbReference type="OrthoDB" id="761538at2759"/>
<dbReference type="Gramene" id="TraesMAC1D03G00488660.1">
    <property type="protein sequence ID" value="TraesMAC1D03G00488660.1"/>
    <property type="gene ID" value="TraesMAC1D03G00488660"/>
</dbReference>
<dbReference type="Proteomes" id="UP000019116">
    <property type="component" value="Chromosome 1D"/>
</dbReference>
<dbReference type="GeneID" id="123181460"/>
<dbReference type="PANTHER" id="PTHR11669:SF52">
    <property type="entry name" value="OS10G0574500 PROTEIN"/>
    <property type="match status" value="1"/>
</dbReference>
<dbReference type="Gramene" id="TraesCS1D02G196000.1">
    <property type="protein sequence ID" value="TraesCS1D02G196000.1"/>
    <property type="gene ID" value="TraesCS1D02G196000"/>
</dbReference>
<dbReference type="Gramene" id="TraesJUL1D03G00492270.2">
    <property type="protein sequence ID" value="TraesJUL1D03G00492270.2"/>
    <property type="gene ID" value="TraesJUL1D03G00492270"/>
</dbReference>
<dbReference type="Gramene" id="TraesNOR1D03G00497080.1">
    <property type="protein sequence ID" value="TraesNOR1D03G00497080.1"/>
    <property type="gene ID" value="TraesNOR1D03G00497080"/>
</dbReference>
<gene>
    <name evidence="2" type="primary">LOC123181460</name>
</gene>
<evidence type="ECO:0000313" key="3">
    <source>
        <dbReference type="Proteomes" id="UP000019116"/>
    </source>
</evidence>
<dbReference type="Gramene" id="TraesCAD_scaffold_057572_01G000300.1">
    <property type="protein sequence ID" value="TraesCAD_scaffold_057572_01G000300.1"/>
    <property type="gene ID" value="TraesCAD_scaffold_057572_01G000300"/>
</dbReference>
<dbReference type="GO" id="GO:0005663">
    <property type="term" value="C:DNA replication factor C complex"/>
    <property type="evidence" value="ECO:0000318"/>
    <property type="project" value="GO_Central"/>
</dbReference>
<dbReference type="Gene3D" id="1.20.272.10">
    <property type="match status" value="1"/>
</dbReference>
<dbReference type="Gramene" id="TraesWEE_scaffold_159987_01G000100.1">
    <property type="protein sequence ID" value="TraesWEE_scaffold_159987_01G000100.1"/>
    <property type="gene ID" value="TraesWEE_scaffold_159987_01G000100"/>
</dbReference>
<dbReference type="Gramene" id="TraesCLE_scaffold_089648_01G000300.1">
    <property type="protein sequence ID" value="TraesCLE_scaffold_089648_01G000300.1"/>
    <property type="gene ID" value="TraesCLE_scaffold_089648_01G000300"/>
</dbReference>
<dbReference type="InterPro" id="IPR027417">
    <property type="entry name" value="P-loop_NTPase"/>
</dbReference>
<dbReference type="STRING" id="4565.A0A3B5ZVI3"/>
<evidence type="ECO:0000256" key="1">
    <source>
        <dbReference type="SAM" id="MobiDB-lite"/>
    </source>
</evidence>
<dbReference type="InterPro" id="IPR008921">
    <property type="entry name" value="DNA_pol3_clamp-load_cplx_C"/>
</dbReference>
<dbReference type="PaxDb" id="4565-Traes_1DL_F6968A58B.1"/>
<dbReference type="GO" id="GO:0003677">
    <property type="term" value="F:DNA binding"/>
    <property type="evidence" value="ECO:0007669"/>
    <property type="project" value="InterPro"/>
</dbReference>
<dbReference type="Gramene" id="TraesROB_scaffold_057627_01G000300.1">
    <property type="protein sequence ID" value="TraesROB_scaffold_057627_01G000300.1"/>
    <property type="gene ID" value="TraesROB_scaffold_057627_01G000300"/>
</dbReference>
<feature type="compositionally biased region" description="Basic and acidic residues" evidence="1">
    <location>
        <begin position="163"/>
        <end position="182"/>
    </location>
</feature>
<dbReference type="PANTHER" id="PTHR11669">
    <property type="entry name" value="REPLICATION FACTOR C / DNA POLYMERASE III GAMMA-TAU SUBUNIT"/>
    <property type="match status" value="1"/>
</dbReference>
<protein>
    <recommendedName>
        <fullName evidence="4">Replication factor C C-terminal domain-containing protein</fullName>
    </recommendedName>
</protein>
<evidence type="ECO:0000313" key="2">
    <source>
        <dbReference type="EnsemblPlants" id="TraesCS1D02G196000.1"/>
    </source>
</evidence>
<dbReference type="Gramene" id="TraesSTA1D03G00488130.1">
    <property type="protein sequence ID" value="TraesSTA1D03G00488130.1"/>
    <property type="gene ID" value="TraesSTA1D03G00488130"/>
</dbReference>
<proteinExistence type="predicted"/>
<sequence length="640" mass="71191">MLHLEFPASFPFLGQVAPAPSDSLHLLPPITSRQCTHIAASPSVPVRTTMAIETPAPASPTAWPASPTGRTLSAAFADDRRREARRRAVHLLPGCGRPPQPRSNLINRVLHRFGAACVPKSTAATPTRTPPLPRRSSVSTPPRPRPSSASTPPTSTQVPARLDQADAERVAARRPLREREDAAAVGREPTPPVSQASAVAATEVVASLASNWRSDTATTVGRGANIWVRVSRKPKSPQVDSPQLSVESTAAAEDQYVWADRYRPSVLGEFICNKTVADELHRMVTERQCNHFIFEGAQSVGKRSMVLALLRDAFGPDNLKIEELTKRIELKGEIAKHIDVKVKISDHHVEVNLADLHGYEKYVITTLLNESIPPPDLICDHANCKVIVVHDADRLSSDLQHYVGWFLGRYAGCNKIIFSCSSSSNLDAVEHLCKVVRLKPPSFDEIIKVLEFIATQEGIDLPRGLASRIAASASNNLRQAIRSFEATWKANYPFTKDQPILTGWEEEIYDVAKKIMEEPSPKQLYLIRRKIRKMIEHNVSPYFIFCHLVNELKRDRDEDFQNSIDELALELNQNQQCKEYKSQDTISDKRAINIEGFAVEGPDQGEAIQCFIKIEEFTVRFMSFYRSLITKNSSRGGVPS</sequence>
<organism evidence="2">
    <name type="scientific">Triticum aestivum</name>
    <name type="common">Wheat</name>
    <dbReference type="NCBI Taxonomy" id="4565"/>
    <lineage>
        <taxon>Eukaryota</taxon>
        <taxon>Viridiplantae</taxon>
        <taxon>Streptophyta</taxon>
        <taxon>Embryophyta</taxon>
        <taxon>Tracheophyta</taxon>
        <taxon>Spermatophyta</taxon>
        <taxon>Magnoliopsida</taxon>
        <taxon>Liliopsida</taxon>
        <taxon>Poales</taxon>
        <taxon>Poaceae</taxon>
        <taxon>BOP clade</taxon>
        <taxon>Pooideae</taxon>
        <taxon>Triticodae</taxon>
        <taxon>Triticeae</taxon>
        <taxon>Triticinae</taxon>
        <taxon>Triticum</taxon>
    </lineage>
</organism>
<reference evidence="2" key="2">
    <citation type="submission" date="2018-10" db="UniProtKB">
        <authorList>
            <consortium name="EnsemblPlants"/>
        </authorList>
    </citation>
    <scope>IDENTIFICATION</scope>
</reference>
<dbReference type="Gramene" id="TraesARI1D03G00494870.1">
    <property type="protein sequence ID" value="TraesARI1D03G00494870.1"/>
    <property type="gene ID" value="TraesARI1D03G00494870"/>
</dbReference>
<dbReference type="SUPFAM" id="SSF52540">
    <property type="entry name" value="P-loop containing nucleoside triphosphate hydrolases"/>
    <property type="match status" value="1"/>
</dbReference>
<dbReference type="Gene3D" id="1.10.8.60">
    <property type="match status" value="1"/>
</dbReference>
<dbReference type="EnsemblPlants" id="TraesCS1D02G196000.1">
    <property type="protein sequence ID" value="TraesCS1D02G196000.1"/>
    <property type="gene ID" value="TraesCS1D02G196000"/>
</dbReference>
<dbReference type="AlphaFoldDB" id="A0A3B5ZVI3"/>
<dbReference type="RefSeq" id="XP_044449653.1">
    <property type="nucleotide sequence ID" value="XM_044593718.1"/>
</dbReference>
<dbReference type="FunFam" id="1.10.8.60:FF:000030">
    <property type="entry name" value="replication factor C subunit 3"/>
    <property type="match status" value="1"/>
</dbReference>
<dbReference type="OMA" id="KRIHDHH"/>
<feature type="compositionally biased region" description="Low complexity" evidence="1">
    <location>
        <begin position="134"/>
        <end position="156"/>
    </location>
</feature>
<dbReference type="InterPro" id="IPR050238">
    <property type="entry name" value="DNA_Rep/Repair_Clamp_Loader"/>
</dbReference>
<dbReference type="GO" id="GO:0006281">
    <property type="term" value="P:DNA repair"/>
    <property type="evidence" value="ECO:0000318"/>
    <property type="project" value="GO_Central"/>
</dbReference>
<reference evidence="2" key="1">
    <citation type="submission" date="2018-08" db="EMBL/GenBank/DDBJ databases">
        <authorList>
            <person name="Rossello M."/>
        </authorList>
    </citation>
    <scope>NUCLEOTIDE SEQUENCE [LARGE SCALE GENOMIC DNA]</scope>
    <source>
        <strain evidence="2">cv. Chinese Spring</strain>
    </source>
</reference>
<keyword evidence="3" id="KW-1185">Reference proteome</keyword>
<feature type="region of interest" description="Disordered" evidence="1">
    <location>
        <begin position="120"/>
        <end position="197"/>
    </location>
</feature>
<dbReference type="SUPFAM" id="SSF48019">
    <property type="entry name" value="post-AAA+ oligomerization domain-like"/>
    <property type="match status" value="1"/>
</dbReference>
<dbReference type="GO" id="GO:0005634">
    <property type="term" value="C:nucleus"/>
    <property type="evidence" value="ECO:0000318"/>
    <property type="project" value="GO_Central"/>
</dbReference>
<dbReference type="Gramene" id="TraesLAC1D03G00492580.1">
    <property type="protein sequence ID" value="TraesLAC1D03G00492580.1"/>
    <property type="gene ID" value="TraesLAC1D03G00492580"/>
</dbReference>
<dbReference type="FunFam" id="1.20.272.10:FF:000076">
    <property type="match status" value="1"/>
</dbReference>
<dbReference type="Gramene" id="TraesKAR1D01G0199510.2">
    <property type="protein sequence ID" value="cds.TraesKAR1D01G0199510.2"/>
    <property type="gene ID" value="TraesKAR1D01G0199510"/>
</dbReference>
<dbReference type="Gene3D" id="3.40.50.300">
    <property type="entry name" value="P-loop containing nucleotide triphosphate hydrolases"/>
    <property type="match status" value="1"/>
</dbReference>